<dbReference type="InterPro" id="IPR050169">
    <property type="entry name" value="Krueppel_C2H2_ZnF"/>
</dbReference>
<dbReference type="InterPro" id="IPR036051">
    <property type="entry name" value="KRAB_dom_sf"/>
</dbReference>
<reference evidence="2" key="1">
    <citation type="submission" date="2025-08" db="UniProtKB">
        <authorList>
            <consortium name="Ensembl"/>
        </authorList>
    </citation>
    <scope>IDENTIFICATION</scope>
</reference>
<evidence type="ECO:0000259" key="1">
    <source>
        <dbReference type="PROSITE" id="PS50805"/>
    </source>
</evidence>
<dbReference type="PROSITE" id="PS50805">
    <property type="entry name" value="KRAB"/>
    <property type="match status" value="1"/>
</dbReference>
<dbReference type="GO" id="GO:0006355">
    <property type="term" value="P:regulation of DNA-templated transcription"/>
    <property type="evidence" value="ECO:0007669"/>
    <property type="project" value="InterPro"/>
</dbReference>
<protein>
    <recommendedName>
        <fullName evidence="1">KRAB domain-containing protein</fullName>
    </recommendedName>
</protein>
<proteinExistence type="predicted"/>
<sequence>VDLADPVTFPEVAIYFTQREWAVLGPSQRSLYRKVMLENYEHVSSLGWGIELLVHSAGPVVERDRFNRNTVAHGKPSATQVECLCSLAEGNALTVKQIVVGTGEKLRLSRACFVSGKRGEVT</sequence>
<dbReference type="CDD" id="cd07765">
    <property type="entry name" value="KRAB_A-box"/>
    <property type="match status" value="1"/>
</dbReference>
<reference evidence="2" key="2">
    <citation type="submission" date="2025-09" db="UniProtKB">
        <authorList>
            <consortium name="Ensembl"/>
        </authorList>
    </citation>
    <scope>IDENTIFICATION</scope>
</reference>
<keyword evidence="3" id="KW-1185">Reference proteome</keyword>
<dbReference type="SUPFAM" id="SSF109640">
    <property type="entry name" value="KRAB domain (Kruppel-associated box)"/>
    <property type="match status" value="1"/>
</dbReference>
<dbReference type="AlphaFoldDB" id="A0A8D0BFN6"/>
<evidence type="ECO:0000313" key="3">
    <source>
        <dbReference type="Proteomes" id="UP000694421"/>
    </source>
</evidence>
<dbReference type="SMART" id="SM00349">
    <property type="entry name" value="KRAB"/>
    <property type="match status" value="1"/>
</dbReference>
<dbReference type="InterPro" id="IPR001909">
    <property type="entry name" value="KRAB"/>
</dbReference>
<dbReference type="Ensembl" id="ENSSMRT00000005428.1">
    <property type="protein sequence ID" value="ENSSMRP00000004603.1"/>
    <property type="gene ID" value="ENSSMRG00000003786.1"/>
</dbReference>
<dbReference type="Gene3D" id="6.10.140.140">
    <property type="match status" value="1"/>
</dbReference>
<evidence type="ECO:0000313" key="2">
    <source>
        <dbReference type="Ensembl" id="ENSSMRP00000004603.1"/>
    </source>
</evidence>
<name>A0A8D0BFN6_SALMN</name>
<dbReference type="PANTHER" id="PTHR23232">
    <property type="entry name" value="KRAB DOMAIN C2H2 ZINC FINGER"/>
    <property type="match status" value="1"/>
</dbReference>
<accession>A0A8D0BFN6</accession>
<dbReference type="GeneTree" id="ENSGT01150000289446"/>
<dbReference type="Proteomes" id="UP000694421">
    <property type="component" value="Unplaced"/>
</dbReference>
<feature type="domain" description="KRAB" evidence="1">
    <location>
        <begin position="7"/>
        <end position="80"/>
    </location>
</feature>
<organism evidence="2 3">
    <name type="scientific">Salvator merianae</name>
    <name type="common">Argentine black and white tegu</name>
    <name type="synonym">Tupinambis merianae</name>
    <dbReference type="NCBI Taxonomy" id="96440"/>
    <lineage>
        <taxon>Eukaryota</taxon>
        <taxon>Metazoa</taxon>
        <taxon>Chordata</taxon>
        <taxon>Craniata</taxon>
        <taxon>Vertebrata</taxon>
        <taxon>Euteleostomi</taxon>
        <taxon>Lepidosauria</taxon>
        <taxon>Squamata</taxon>
        <taxon>Bifurcata</taxon>
        <taxon>Unidentata</taxon>
        <taxon>Episquamata</taxon>
        <taxon>Laterata</taxon>
        <taxon>Teiioidea</taxon>
        <taxon>Teiidae</taxon>
        <taxon>Salvator</taxon>
    </lineage>
</organism>
<dbReference type="Pfam" id="PF01352">
    <property type="entry name" value="KRAB"/>
    <property type="match status" value="1"/>
</dbReference>
<dbReference type="PANTHER" id="PTHR23232:SF133">
    <property type="entry name" value="RIKEN CDNA 1700020N01 GENE"/>
    <property type="match status" value="1"/>
</dbReference>